<dbReference type="Proteomes" id="UP000192578">
    <property type="component" value="Unassembled WGS sequence"/>
</dbReference>
<dbReference type="PANTHER" id="PTHR44755:SF8">
    <property type="entry name" value="RECEPTOR LIGAND BINDING REGION DOMAIN-CONTAINING PROTEIN"/>
    <property type="match status" value="1"/>
</dbReference>
<dbReference type="InterPro" id="IPR028082">
    <property type="entry name" value="Peripla_BP_I"/>
</dbReference>
<evidence type="ECO:0000256" key="2">
    <source>
        <dbReference type="ARBA" id="ARBA00022692"/>
    </source>
</evidence>
<dbReference type="GO" id="GO:0038023">
    <property type="term" value="F:signaling receptor activity"/>
    <property type="evidence" value="ECO:0007669"/>
    <property type="project" value="TreeGrafter"/>
</dbReference>
<dbReference type="GO" id="GO:0016020">
    <property type="term" value="C:membrane"/>
    <property type="evidence" value="ECO:0007669"/>
    <property type="project" value="UniProtKB-SubCell"/>
</dbReference>
<dbReference type="SUPFAM" id="SSF53822">
    <property type="entry name" value="Periplasmic binding protein-like I"/>
    <property type="match status" value="1"/>
</dbReference>
<evidence type="ECO:0000313" key="8">
    <source>
        <dbReference type="Proteomes" id="UP000192578"/>
    </source>
</evidence>
<dbReference type="AlphaFoldDB" id="A0A1W0WK84"/>
<keyword evidence="4 5" id="KW-0472">Membrane</keyword>
<evidence type="ECO:0000259" key="6">
    <source>
        <dbReference type="Pfam" id="PF01094"/>
    </source>
</evidence>
<dbReference type="EMBL" id="MTYJ01000086">
    <property type="protein sequence ID" value="OQV15631.1"/>
    <property type="molecule type" value="Genomic_DNA"/>
</dbReference>
<sequence length="460" mass="51901">MLILGEDVNYGYFATAPMYDVALLRVDQQYPGLISNSSISVLYQSQDAADCAQAGAEMNNVAGRMFDLISRKRGFPVLFSPGCSLEVAPLADFAREMDVLLIASTSADASFANRARYPTFVSFGSIGQGGHVPSLKRFLRKFAWTTVTVFCESMANYLNVASFFGLTCRSIKALIASASDEFTVYYEDFDSRSPKVNFRGMLERAKSQSRIIVIETRQDIVQKIMIEAHKLKMTAEEYVFIYPEPNRRPLDISLLKPTEEFTGEVAVEAFLPLIVLNFDYPDWTKTQHIFEAVAETAKRKYNYTYRADEMVNDNSLSAYEAIRAFCMVLHELERDNISLLNISIVRNRLLNRTFDLDTRSVRIGADAYRSANIVYSRFNETSRQFQSTWTYDSSLQDFQTSSDLSHNWNGQSSPPSNVPPCGYRGQLCPPKNAAQDQLIIGLICGLVLTTILGCSLLYYW</sequence>
<dbReference type="Gene3D" id="3.40.50.2300">
    <property type="match status" value="2"/>
</dbReference>
<protein>
    <recommendedName>
        <fullName evidence="6">Receptor ligand binding region domain-containing protein</fullName>
    </recommendedName>
</protein>
<organism evidence="7 8">
    <name type="scientific">Hypsibius exemplaris</name>
    <name type="common">Freshwater tardigrade</name>
    <dbReference type="NCBI Taxonomy" id="2072580"/>
    <lineage>
        <taxon>Eukaryota</taxon>
        <taxon>Metazoa</taxon>
        <taxon>Ecdysozoa</taxon>
        <taxon>Tardigrada</taxon>
        <taxon>Eutardigrada</taxon>
        <taxon>Parachela</taxon>
        <taxon>Hypsibioidea</taxon>
        <taxon>Hypsibiidae</taxon>
        <taxon>Hypsibius</taxon>
    </lineage>
</organism>
<evidence type="ECO:0000256" key="3">
    <source>
        <dbReference type="ARBA" id="ARBA00022989"/>
    </source>
</evidence>
<keyword evidence="3 5" id="KW-1133">Transmembrane helix</keyword>
<evidence type="ECO:0000313" key="7">
    <source>
        <dbReference type="EMBL" id="OQV15631.1"/>
    </source>
</evidence>
<proteinExistence type="predicted"/>
<comment type="caution">
    <text evidence="7">The sequence shown here is derived from an EMBL/GenBank/DDBJ whole genome shotgun (WGS) entry which is preliminary data.</text>
</comment>
<evidence type="ECO:0000256" key="5">
    <source>
        <dbReference type="SAM" id="Phobius"/>
    </source>
</evidence>
<dbReference type="PANTHER" id="PTHR44755">
    <property type="entry name" value="NATRIURETIC PEPTIDE RECEPTOR 3-RELATED"/>
    <property type="match status" value="1"/>
</dbReference>
<accession>A0A1W0WK84</accession>
<dbReference type="GO" id="GO:0007165">
    <property type="term" value="P:signal transduction"/>
    <property type="evidence" value="ECO:0007669"/>
    <property type="project" value="TreeGrafter"/>
</dbReference>
<gene>
    <name evidence="7" type="ORF">BV898_10218</name>
</gene>
<dbReference type="GO" id="GO:0017046">
    <property type="term" value="F:peptide hormone binding"/>
    <property type="evidence" value="ECO:0007669"/>
    <property type="project" value="TreeGrafter"/>
</dbReference>
<dbReference type="OrthoDB" id="1866267at2759"/>
<keyword evidence="2 5" id="KW-0812">Transmembrane</keyword>
<feature type="transmembrane region" description="Helical" evidence="5">
    <location>
        <begin position="438"/>
        <end position="459"/>
    </location>
</feature>
<evidence type="ECO:0000256" key="1">
    <source>
        <dbReference type="ARBA" id="ARBA00004370"/>
    </source>
</evidence>
<evidence type="ECO:0000256" key="4">
    <source>
        <dbReference type="ARBA" id="ARBA00023136"/>
    </source>
</evidence>
<name>A0A1W0WK84_HYPEX</name>
<reference evidence="8" key="1">
    <citation type="submission" date="2017-01" db="EMBL/GenBank/DDBJ databases">
        <title>Comparative genomics of anhydrobiosis in the tardigrade Hypsibius dujardini.</title>
        <authorList>
            <person name="Yoshida Y."/>
            <person name="Koutsovoulos G."/>
            <person name="Laetsch D."/>
            <person name="Stevens L."/>
            <person name="Kumar S."/>
            <person name="Horikawa D."/>
            <person name="Ishino K."/>
            <person name="Komine S."/>
            <person name="Tomita M."/>
            <person name="Blaxter M."/>
            <person name="Arakawa K."/>
        </authorList>
    </citation>
    <scope>NUCLEOTIDE SEQUENCE [LARGE SCALE GENOMIC DNA]</scope>
    <source>
        <strain evidence="8">Z151</strain>
    </source>
</reference>
<comment type="subcellular location">
    <subcellularLocation>
        <location evidence="1">Membrane</location>
    </subcellularLocation>
</comment>
<dbReference type="InterPro" id="IPR001828">
    <property type="entry name" value="ANF_lig-bd_rcpt"/>
</dbReference>
<keyword evidence="8" id="KW-1185">Reference proteome</keyword>
<dbReference type="Pfam" id="PF01094">
    <property type="entry name" value="ANF_receptor"/>
    <property type="match status" value="1"/>
</dbReference>
<dbReference type="CDD" id="cd06352">
    <property type="entry name" value="PBP1_NPR_GC-like"/>
    <property type="match status" value="1"/>
</dbReference>
<dbReference type="InterPro" id="IPR052612">
    <property type="entry name" value="ANP_Clearance_Receptor"/>
</dbReference>
<feature type="domain" description="Receptor ligand binding region" evidence="6">
    <location>
        <begin position="75"/>
        <end position="342"/>
    </location>
</feature>